<feature type="domain" description="C2H2-type" evidence="9">
    <location>
        <begin position="1463"/>
        <end position="1490"/>
    </location>
</feature>
<sequence>MENAKEDEVLFMGNFIPKKECHEDIPAQLSGSSCLKDEPAEEVVQFIITEFRERNHKCPTCEMTFYEESHLRVHMVKHQKVQKFHCRQCFKSFPEKAKLTAHMKARHNVKSAAEGVTKRGRRKKNPSRSPPDSPEERTCKSGRKPKELSFKRSSDRSYHCDKCGEFSVGIIKFHGRKVMKKKDRSLMVQKGEEILKETEPEDEASGDALQDNPSGSGAYVDPVIRSSLEFVETFVGKKDRKCPFCGRVFNRPATLRQHVMIHSGFKGYKCSQCPKSFANRDLLVAHGKIHEKGNFPCQFCPKTFPNQDYVRRHERRHKLKKEFECEICEGKFGSRDIFLSHMKSVHFCHEKGKILRKKFTCEVCKQIFWQKTKYLQHQDLHKDKSKMCFYCNKKISDRQNLKKHCRRVHPDQPIMLPRQRKVKSSDTAANRKMDVIWEEYHPRMSPEPMETTPDGAKVLQIIKHNFQTSWEFAEAHVKPGDVQCLKDEPAEEVVQFVITEFRERNHKCPTCEMTFYEESHLRVHMVKHQKVQKFHCRQCFKSFPEKAKLTAHMKARHNVKSAAEGVTKRGRRKKNPSRSPPDSPEERTCKSGRKPKELSFKRSSDRSYHCDKCGEVFIKHIEIVEHYEEFHVWRPALLRRHMVTHSGFRDHKCPYDKCTKDFAHEDLLRIHMETVHAPDRYPCKICGKIFRTMERMSNHMHIHSSLRTWSCTLCDKIFTTDSGLRKHRKRKHTEDLLVAHGKIHEKGNFPCQFCPKTFPNQDYVRRHERRHKLKKEFECEICEGKFGSRDIFLSHMKSVHFCHEKGKILRKKFTCEVCKQIFWQKTKYLQHQDLHKDKSKMCFYCNKKISDRQNLKKHCRRTSWEFAEAHVKPGDVQCGFCKRIFPRTEMLRRHMLKHSGIDESKCPKCLKVFAHHESLHEHMLCHVQEEHPCKVCGKVFQNATYLKKHMKRTHGNPEIFTCSVCKSTFTRPEYLEDHVMTFHDNKTSPMMKKLKKKLKKETEENEEVLEVTELPEDYQEENVYTVETLDPSEEPEYLDEAFNDGEENYFDEHPNDAFENFWVDEDEGENKIISDVKLVYLKDLKQPQPVAKSPKQNLPEDHSFPTQADFLRAYVKDTDRTCPFCQKTFNHLFQLKQHIVVHSGLKEFKCPKCKKEFLSEVLMQSHLSTVHTKERHPCKQCGKVFKNSDYLRRHERRHKYSIIRYECCFCDLVYDSRDKLKFHLKVHYKKEHGASNRTKYSCDRCKKIFTIKRLYLKHREEHEHADETASDNEMAFEDLKVKKENVFCIDGIVEEENSQSELISKNKHIKTPPDPLKFDTVKDFVNECMRRTDFTCYECGKVFPQHRLLRKHILSHAGIKDYKCLRTDCKEVFDSPEALEEHVKENHSKHICNLCGKQFKQLAYLTKHLQRHQEIKYECEICSRKYTTRYALKCHFKKVHYEKPSRFKSAAAFVKAYVKQGDRKCCFCDKSYSRPALLKLHILVHSGFRDYKCPKCPADFVKEHLLNAHFVRVHAAERHPCKICRKEFRNSDYLKRHLRRHTLPRKFECEHCGLKFTAFFTLKCHILRVHYRKETGTVSKKKYFCNKCKRAFWKKSTFEGHQKIHTRKVKNQWIKQGKADESLAETFIIEKKVSSGDLDVKVETVMEDFDGNVEEDIPIHEISIPQPTRIPIPENHPYKTAQEFVNAYTTKKDRICCFCERLFRRPALLRRHMVTHSGFRDHKCPYDKCTKDFAHEDLLRIHMETVHAPDRYPCKICGKIFRTIERMSNHMHIHSSLRTWSCTLCDKIFTTDSGLRKHRKRKHTELLPKDKPKGVKYKCGICKLTFSQEEKFEKHKNVHKDRTVICFYCNKSMLDRSNLRVHCRKFHGNLPIDANDGPPVCTVCNALCENIEALKEHFESHGEDPFECATCGSSFKRQEDFREHIQINHFSEDVYPCYMCGMVFETTESMKQHRTSHLSLPNPFPYGPPVCTVCNALCENIEALKEHFESHGEDPFECATCGSSFKRQEDFREHIQINHFSEDVYPCYMCGMVFETTESMKQHRTSHLSLPNPFPCEFCSKNFSTVFLLNKHKETHHLFEVSY</sequence>
<evidence type="ECO:0000313" key="10">
    <source>
        <dbReference type="EnsemblMetazoa" id="LLOJ009074-PA"/>
    </source>
</evidence>
<evidence type="ECO:0000256" key="5">
    <source>
        <dbReference type="ARBA" id="ARBA00022833"/>
    </source>
</evidence>
<dbReference type="VEuPathDB" id="VectorBase:LLONM1_007005"/>
<dbReference type="InterPro" id="IPR013087">
    <property type="entry name" value="Znf_C2H2_type"/>
</dbReference>
<keyword evidence="4 7" id="KW-0863">Zinc-finger</keyword>
<dbReference type="Pfam" id="PF00096">
    <property type="entry name" value="zf-C2H2"/>
    <property type="match status" value="15"/>
</dbReference>
<feature type="domain" description="C2H2-type" evidence="9">
    <location>
        <begin position="1491"/>
        <end position="1519"/>
    </location>
</feature>
<dbReference type="EMBL" id="AJWK01030983">
    <property type="status" value="NOT_ANNOTATED_CDS"/>
    <property type="molecule type" value="Genomic_DNA"/>
</dbReference>
<reference evidence="10" key="1">
    <citation type="submission" date="2020-05" db="UniProtKB">
        <authorList>
            <consortium name="EnsemblMetazoa"/>
        </authorList>
    </citation>
    <scope>IDENTIFICATION</scope>
    <source>
        <strain evidence="10">Jacobina</strain>
    </source>
</reference>
<feature type="domain" description="C2H2-type" evidence="9">
    <location>
        <begin position="1906"/>
        <end position="1934"/>
    </location>
</feature>
<dbReference type="EnsemblMetazoa" id="LLOJ009074-RA">
    <property type="protein sequence ID" value="LLOJ009074-PA"/>
    <property type="gene ID" value="LLOJ009074"/>
</dbReference>
<feature type="compositionally biased region" description="Basic and acidic residues" evidence="8">
    <location>
        <begin position="134"/>
        <end position="151"/>
    </location>
</feature>
<accession>A0A1B0GKT7</accession>
<organism evidence="10 11">
    <name type="scientific">Lutzomyia longipalpis</name>
    <name type="common">Sand fly</name>
    <dbReference type="NCBI Taxonomy" id="7200"/>
    <lineage>
        <taxon>Eukaryota</taxon>
        <taxon>Metazoa</taxon>
        <taxon>Ecdysozoa</taxon>
        <taxon>Arthropoda</taxon>
        <taxon>Hexapoda</taxon>
        <taxon>Insecta</taxon>
        <taxon>Pterygota</taxon>
        <taxon>Neoptera</taxon>
        <taxon>Endopterygota</taxon>
        <taxon>Diptera</taxon>
        <taxon>Nematocera</taxon>
        <taxon>Psychodoidea</taxon>
        <taxon>Psychodidae</taxon>
        <taxon>Lutzomyia</taxon>
        <taxon>Lutzomyia</taxon>
    </lineage>
</organism>
<evidence type="ECO:0000256" key="6">
    <source>
        <dbReference type="ARBA" id="ARBA00023242"/>
    </source>
</evidence>
<keyword evidence="5" id="KW-0862">Zinc</keyword>
<feature type="compositionally biased region" description="Basic and acidic residues" evidence="8">
    <location>
        <begin position="584"/>
        <end position="600"/>
    </location>
</feature>
<evidence type="ECO:0000256" key="1">
    <source>
        <dbReference type="ARBA" id="ARBA00004123"/>
    </source>
</evidence>
<dbReference type="EMBL" id="AJWK01030986">
    <property type="status" value="NOT_ANNOTATED_CDS"/>
    <property type="molecule type" value="Genomic_DNA"/>
</dbReference>
<feature type="domain" description="C2H2-type" evidence="9">
    <location>
        <begin position="1417"/>
        <end position="1445"/>
    </location>
</feature>
<feature type="domain" description="C2H2-type" evidence="9">
    <location>
        <begin position="1362"/>
        <end position="1388"/>
    </location>
</feature>
<dbReference type="VEuPathDB" id="VectorBase:LLONM1_003399"/>
<feature type="domain" description="C2H2-type" evidence="9">
    <location>
        <begin position="1148"/>
        <end position="1176"/>
    </location>
</feature>
<evidence type="ECO:0000256" key="3">
    <source>
        <dbReference type="ARBA" id="ARBA00022737"/>
    </source>
</evidence>
<feature type="domain" description="C2H2-type" evidence="9">
    <location>
        <begin position="1390"/>
        <end position="1417"/>
    </location>
</feature>
<feature type="domain" description="C2H2-type" evidence="9">
    <location>
        <begin position="1205"/>
        <end position="1232"/>
    </location>
</feature>
<protein>
    <recommendedName>
        <fullName evidence="9">C2H2-type domain-containing protein</fullName>
    </recommendedName>
</protein>
<dbReference type="VEuPathDB" id="VectorBase:LLOJ009074"/>
<feature type="domain" description="C2H2-type" evidence="9">
    <location>
        <begin position="1583"/>
        <end position="1610"/>
    </location>
</feature>
<evidence type="ECO:0000256" key="8">
    <source>
        <dbReference type="SAM" id="MobiDB-lite"/>
    </source>
</evidence>
<feature type="domain" description="C2H2-type" evidence="9">
    <location>
        <begin position="681"/>
        <end position="708"/>
    </location>
</feature>
<dbReference type="EMBL" id="AJWK01030980">
    <property type="status" value="NOT_ANNOTATED_CDS"/>
    <property type="molecule type" value="Genomic_DNA"/>
</dbReference>
<dbReference type="GO" id="GO:0001228">
    <property type="term" value="F:DNA-binding transcription activator activity, RNA polymerase II-specific"/>
    <property type="evidence" value="ECO:0007669"/>
    <property type="project" value="TreeGrafter"/>
</dbReference>
<feature type="domain" description="C2H2-type" evidence="9">
    <location>
        <begin position="240"/>
        <end position="267"/>
    </location>
</feature>
<feature type="domain" description="C2H2-type" evidence="9">
    <location>
        <begin position="960"/>
        <end position="988"/>
    </location>
</feature>
<dbReference type="InterPro" id="IPR036236">
    <property type="entry name" value="Znf_C2H2_sf"/>
</dbReference>
<feature type="domain" description="C2H2-type" evidence="9">
    <location>
        <begin position="651"/>
        <end position="681"/>
    </location>
</feature>
<feature type="domain" description="C2H2-type" evidence="9">
    <location>
        <begin position="1935"/>
        <end position="1957"/>
    </location>
</feature>
<dbReference type="Pfam" id="PF12874">
    <property type="entry name" value="zf-met"/>
    <property type="match status" value="1"/>
</dbReference>
<proteinExistence type="predicted"/>
<feature type="domain" description="C2H2-type" evidence="9">
    <location>
        <begin position="1817"/>
        <end position="1844"/>
    </location>
</feature>
<dbReference type="SUPFAM" id="SSF57667">
    <property type="entry name" value="beta-beta-alpha zinc fingers"/>
    <property type="match status" value="24"/>
</dbReference>
<dbReference type="GO" id="GO:0000978">
    <property type="term" value="F:RNA polymerase II cis-regulatory region sequence-specific DNA binding"/>
    <property type="evidence" value="ECO:0007669"/>
    <property type="project" value="TreeGrafter"/>
</dbReference>
<feature type="domain" description="C2H2-type" evidence="9">
    <location>
        <begin position="1694"/>
        <end position="1721"/>
    </location>
</feature>
<feature type="domain" description="C2H2-type" evidence="9">
    <location>
        <begin position="813"/>
        <end position="840"/>
    </location>
</feature>
<feature type="region of interest" description="Disordered" evidence="8">
    <location>
        <begin position="103"/>
        <end position="151"/>
    </location>
</feature>
<feature type="domain" description="C2H2-type" evidence="9">
    <location>
        <begin position="295"/>
        <end position="322"/>
    </location>
</feature>
<keyword evidence="3" id="KW-0677">Repeat</keyword>
<dbReference type="EMBL" id="AJWK01030985">
    <property type="status" value="NOT_ANNOTATED_CDS"/>
    <property type="molecule type" value="Genomic_DNA"/>
</dbReference>
<feature type="domain" description="C2H2-type" evidence="9">
    <location>
        <begin position="2054"/>
        <end position="2076"/>
    </location>
</feature>
<feature type="domain" description="C2H2-type" evidence="9">
    <location>
        <begin position="323"/>
        <end position="351"/>
    </location>
</feature>
<feature type="domain" description="C2H2-type" evidence="9">
    <location>
        <begin position="1722"/>
        <end position="1752"/>
    </location>
</feature>
<dbReference type="PANTHER" id="PTHR24376:SF235">
    <property type="entry name" value="C2H2-TYPE DOMAIN-CONTAINING PROTEIN"/>
    <property type="match status" value="1"/>
</dbReference>
<feature type="domain" description="C2H2-type" evidence="9">
    <location>
        <begin position="506"/>
        <end position="533"/>
    </location>
</feature>
<dbReference type="GO" id="GO:0008270">
    <property type="term" value="F:zinc ion binding"/>
    <property type="evidence" value="ECO:0007669"/>
    <property type="project" value="UniProtKB-KW"/>
</dbReference>
<feature type="domain" description="C2H2-type" evidence="9">
    <location>
        <begin position="876"/>
        <end position="903"/>
    </location>
</feature>
<feature type="domain" description="C2H2-type" evidence="9">
    <location>
        <begin position="1334"/>
        <end position="1361"/>
    </location>
</feature>
<evidence type="ECO:0000256" key="4">
    <source>
        <dbReference type="ARBA" id="ARBA00022771"/>
    </source>
</evidence>
<dbReference type="EMBL" id="AJWK01030979">
    <property type="status" value="NOT_ANNOTATED_CDS"/>
    <property type="molecule type" value="Genomic_DNA"/>
</dbReference>
<feature type="domain" description="C2H2-type" evidence="9">
    <location>
        <begin position="359"/>
        <end position="386"/>
    </location>
</feature>
<dbReference type="InterPro" id="IPR058156">
    <property type="entry name" value="Znf-C2H2_ZNF451"/>
</dbReference>
<feature type="domain" description="C2H2-type" evidence="9">
    <location>
        <begin position="608"/>
        <end position="636"/>
    </location>
</feature>
<feature type="domain" description="C2H2-type" evidence="9">
    <location>
        <begin position="386"/>
        <end position="414"/>
    </location>
</feature>
<feature type="domain" description="C2H2-type" evidence="9">
    <location>
        <begin position="268"/>
        <end position="290"/>
    </location>
</feature>
<dbReference type="PROSITE" id="PS50157">
    <property type="entry name" value="ZINC_FINGER_C2H2_2"/>
    <property type="match status" value="45"/>
</dbReference>
<feature type="domain" description="C2H2-type" evidence="9">
    <location>
        <begin position="1547"/>
        <end position="1575"/>
    </location>
</feature>
<feature type="domain" description="C2H2-type" evidence="9">
    <location>
        <begin position="2025"/>
        <end position="2047"/>
    </location>
</feature>
<dbReference type="VEuPathDB" id="VectorBase:LLONM1_007806"/>
<feature type="domain" description="C2H2-type" evidence="9">
    <location>
        <begin position="931"/>
        <end position="959"/>
    </location>
</feature>
<feature type="domain" description="C2H2-type" evidence="9">
    <location>
        <begin position="749"/>
        <end position="776"/>
    </location>
</feature>
<feature type="domain" description="C2H2-type" evidence="9">
    <location>
        <begin position="534"/>
        <end position="562"/>
    </location>
</feature>
<feature type="domain" description="C2H2-type" evidence="9">
    <location>
        <begin position="1176"/>
        <end position="1198"/>
    </location>
</feature>
<feature type="domain" description="C2H2-type" evidence="9">
    <location>
        <begin position="1240"/>
        <end position="1269"/>
    </location>
</feature>
<evidence type="ECO:0000259" key="9">
    <source>
        <dbReference type="PROSITE" id="PS50157"/>
    </source>
</evidence>
<feature type="domain" description="C2H2-type" evidence="9">
    <location>
        <begin position="777"/>
        <end position="805"/>
    </location>
</feature>
<name>A0A1B0GKT7_LUTLO</name>
<dbReference type="Pfam" id="PF23108">
    <property type="entry name" value="Zf-C2H2_ZNF451"/>
    <property type="match status" value="1"/>
</dbReference>
<dbReference type="PROSITE" id="PS00028">
    <property type="entry name" value="ZINC_FINGER_C2H2_1"/>
    <property type="match status" value="45"/>
</dbReference>
<feature type="domain" description="C2H2-type" evidence="9">
    <location>
        <begin position="1752"/>
        <end position="1779"/>
    </location>
</feature>
<keyword evidence="6" id="KW-0539">Nucleus</keyword>
<dbReference type="Gene3D" id="3.30.160.60">
    <property type="entry name" value="Classic Zinc Finger"/>
    <property type="match status" value="24"/>
</dbReference>
<evidence type="ECO:0000256" key="7">
    <source>
        <dbReference type="PROSITE-ProRule" id="PRU00042"/>
    </source>
</evidence>
<dbReference type="PANTHER" id="PTHR24376">
    <property type="entry name" value="ZINC FINGER PROTEIN"/>
    <property type="match status" value="1"/>
</dbReference>
<feature type="domain" description="C2H2-type" evidence="9">
    <location>
        <begin position="1120"/>
        <end position="1147"/>
    </location>
</feature>
<dbReference type="EMBL" id="AJWK01030984">
    <property type="status" value="NOT_ANNOTATED_CDS"/>
    <property type="molecule type" value="Genomic_DNA"/>
</dbReference>
<comment type="subcellular location">
    <subcellularLocation>
        <location evidence="1">Nucleus</location>
    </subcellularLocation>
</comment>
<dbReference type="EMBL" id="AJWK01030981">
    <property type="status" value="NOT_ANNOTATED_CDS"/>
    <property type="molecule type" value="Genomic_DNA"/>
</dbReference>
<dbReference type="EMBL" id="AJWK01030982">
    <property type="status" value="NOT_ANNOTATED_CDS"/>
    <property type="molecule type" value="Genomic_DNA"/>
</dbReference>
<feature type="domain" description="C2H2-type" evidence="9">
    <location>
        <begin position="904"/>
        <end position="931"/>
    </location>
</feature>
<dbReference type="GO" id="GO:0005634">
    <property type="term" value="C:nucleus"/>
    <property type="evidence" value="ECO:0007669"/>
    <property type="project" value="UniProtKB-SubCell"/>
</dbReference>
<evidence type="ECO:0000313" key="11">
    <source>
        <dbReference type="Proteomes" id="UP000092461"/>
    </source>
</evidence>
<feature type="domain" description="C2H2-type" evidence="9">
    <location>
        <begin position="709"/>
        <end position="737"/>
    </location>
</feature>
<feature type="region of interest" description="Disordered" evidence="8">
    <location>
        <begin position="553"/>
        <end position="600"/>
    </location>
</feature>
<keyword evidence="2" id="KW-0479">Metal-binding</keyword>
<feature type="domain" description="C2H2-type" evidence="9">
    <location>
        <begin position="84"/>
        <end position="112"/>
    </location>
</feature>
<dbReference type="SMART" id="SM00355">
    <property type="entry name" value="ZnF_C2H2"/>
    <property type="match status" value="49"/>
</dbReference>
<feature type="domain" description="C2H2-type" evidence="9">
    <location>
        <begin position="1780"/>
        <end position="1808"/>
    </location>
</feature>
<keyword evidence="11" id="KW-1185">Reference proteome</keyword>
<feature type="domain" description="C2H2-type" evidence="9">
    <location>
        <begin position="1519"/>
        <end position="1546"/>
    </location>
</feature>
<feature type="region of interest" description="Disordered" evidence="8">
    <location>
        <begin position="196"/>
        <end position="216"/>
    </location>
</feature>
<feature type="domain" description="C2H2-type" evidence="9">
    <location>
        <begin position="56"/>
        <end position="83"/>
    </location>
</feature>
<feature type="domain" description="C2H2-type" evidence="9">
    <location>
        <begin position="1996"/>
        <end position="2024"/>
    </location>
</feature>
<evidence type="ECO:0000256" key="2">
    <source>
        <dbReference type="ARBA" id="ARBA00022723"/>
    </source>
</evidence>
<dbReference type="Proteomes" id="UP000092461">
    <property type="component" value="Unassembled WGS sequence"/>
</dbReference>